<proteinExistence type="predicted"/>
<reference evidence="3 4" key="1">
    <citation type="submission" date="2018-03" db="EMBL/GenBank/DDBJ databases">
        <title>Genome sequencing of Simplicispira sp.</title>
        <authorList>
            <person name="Kim S.-J."/>
            <person name="Heo J."/>
            <person name="Kwon S.-W."/>
        </authorList>
    </citation>
    <scope>NUCLEOTIDE SEQUENCE [LARGE SCALE GENOMIC DNA]</scope>
    <source>
        <strain evidence="3 4">SC1-8</strain>
    </source>
</reference>
<dbReference type="OrthoDB" id="5918037at2"/>
<feature type="domain" description="Antitoxin Xre/MbcA/ParS-like toxin-binding" evidence="1">
    <location>
        <begin position="137"/>
        <end position="186"/>
    </location>
</feature>
<feature type="domain" description="Antitoxin Xre-like helix-turn-helix" evidence="2">
    <location>
        <begin position="73"/>
        <end position="131"/>
    </location>
</feature>
<dbReference type="Pfam" id="PF09722">
    <property type="entry name" value="Xre_MbcA_ParS_C"/>
    <property type="match status" value="1"/>
</dbReference>
<dbReference type="InterPro" id="IPR024467">
    <property type="entry name" value="Xre/MbcA/ParS-like_toxin-bd"/>
</dbReference>
<evidence type="ECO:0000259" key="1">
    <source>
        <dbReference type="Pfam" id="PF09722"/>
    </source>
</evidence>
<keyword evidence="4" id="KW-1185">Reference proteome</keyword>
<dbReference type="GO" id="GO:0003677">
    <property type="term" value="F:DNA binding"/>
    <property type="evidence" value="ECO:0007669"/>
    <property type="project" value="InterPro"/>
</dbReference>
<dbReference type="Proteomes" id="UP000239326">
    <property type="component" value="Chromosome"/>
</dbReference>
<evidence type="ECO:0000259" key="2">
    <source>
        <dbReference type="Pfam" id="PF20432"/>
    </source>
</evidence>
<evidence type="ECO:0000313" key="3">
    <source>
        <dbReference type="EMBL" id="AVO39992.1"/>
    </source>
</evidence>
<dbReference type="EMBL" id="CP027669">
    <property type="protein sequence ID" value="AVO39992.1"/>
    <property type="molecule type" value="Genomic_DNA"/>
</dbReference>
<gene>
    <name evidence="3" type="ORF">C6571_00565</name>
</gene>
<dbReference type="InterPro" id="IPR046847">
    <property type="entry name" value="Xre-like_HTH"/>
</dbReference>
<evidence type="ECO:0000313" key="4">
    <source>
        <dbReference type="Proteomes" id="UP000239326"/>
    </source>
</evidence>
<dbReference type="KEGG" id="simp:C6571_00565"/>
<dbReference type="AlphaFoldDB" id="A0A2S0MVT9"/>
<organism evidence="3 4">
    <name type="scientific">Simplicispira suum</name>
    <dbReference type="NCBI Taxonomy" id="2109915"/>
    <lineage>
        <taxon>Bacteria</taxon>
        <taxon>Pseudomonadati</taxon>
        <taxon>Pseudomonadota</taxon>
        <taxon>Betaproteobacteria</taxon>
        <taxon>Burkholderiales</taxon>
        <taxon>Comamonadaceae</taxon>
        <taxon>Simplicispira</taxon>
    </lineage>
</organism>
<dbReference type="Pfam" id="PF20432">
    <property type="entry name" value="Xre-like-HTH"/>
    <property type="match status" value="1"/>
</dbReference>
<dbReference type="InterPro" id="IPR011979">
    <property type="entry name" value="Antitox_Xre"/>
</dbReference>
<sequence length="189" mass="20539">MKTKQSHSRSPETTGSWVLAHDHQPHISAELRKRYSALIDANGTHVVIALEMLGGDEVFSRRPENLLDVHLWVSHGIPSASITHLAQAIEPLPSNTLSEALGISLRTLHRKKGAQSDTLSVAQGGRAFKFAEVVAKATVVLGSRETAVQWLTSPAIGLDQQKPIDLLATPVGTQLVEELLDRIEYGVYA</sequence>
<accession>A0A2S0MVT9</accession>
<protein>
    <submittedName>
        <fullName evidence="3">Antitoxin</fullName>
    </submittedName>
</protein>
<name>A0A2S0MVT9_9BURK</name>
<dbReference type="NCBIfam" id="TIGR02293">
    <property type="entry name" value="TAS_TIGR02293"/>
    <property type="match status" value="1"/>
</dbReference>